<name>A0A699HXK1_TANCI</name>
<dbReference type="InterPro" id="IPR021109">
    <property type="entry name" value="Peptidase_aspartic_dom_sf"/>
</dbReference>
<accession>A0A699HXK1</accession>
<feature type="region of interest" description="Disordered" evidence="1">
    <location>
        <begin position="52"/>
        <end position="83"/>
    </location>
</feature>
<reference evidence="2" key="1">
    <citation type="journal article" date="2019" name="Sci. Rep.">
        <title>Draft genome of Tanacetum cinerariifolium, the natural source of mosquito coil.</title>
        <authorList>
            <person name="Yamashiro T."/>
            <person name="Shiraishi A."/>
            <person name="Satake H."/>
            <person name="Nakayama K."/>
        </authorList>
    </citation>
    <scope>NUCLEOTIDE SEQUENCE</scope>
</reference>
<evidence type="ECO:0008006" key="3">
    <source>
        <dbReference type="Google" id="ProtNLM"/>
    </source>
</evidence>
<gene>
    <name evidence="2" type="ORF">Tci_462101</name>
</gene>
<feature type="region of interest" description="Disordered" evidence="1">
    <location>
        <begin position="122"/>
        <end position="187"/>
    </location>
</feature>
<evidence type="ECO:0000256" key="1">
    <source>
        <dbReference type="SAM" id="MobiDB-lite"/>
    </source>
</evidence>
<proteinExistence type="predicted"/>
<evidence type="ECO:0000313" key="2">
    <source>
        <dbReference type="EMBL" id="GEY90127.1"/>
    </source>
</evidence>
<feature type="compositionally biased region" description="Polar residues" evidence="1">
    <location>
        <begin position="148"/>
        <end position="162"/>
    </location>
</feature>
<dbReference type="Gene3D" id="2.40.70.10">
    <property type="entry name" value="Acid Proteases"/>
    <property type="match status" value="1"/>
</dbReference>
<dbReference type="PANTHER" id="PTHR33067:SF9">
    <property type="entry name" value="RNA-DIRECTED DNA POLYMERASE"/>
    <property type="match status" value="1"/>
</dbReference>
<dbReference type="AlphaFoldDB" id="A0A699HXK1"/>
<protein>
    <recommendedName>
        <fullName evidence="3">Reverse transcriptase domain-containing protein</fullName>
    </recommendedName>
</protein>
<organism evidence="2">
    <name type="scientific">Tanacetum cinerariifolium</name>
    <name type="common">Dalmatian daisy</name>
    <name type="synonym">Chrysanthemum cinerariifolium</name>
    <dbReference type="NCBI Taxonomy" id="118510"/>
    <lineage>
        <taxon>Eukaryota</taxon>
        <taxon>Viridiplantae</taxon>
        <taxon>Streptophyta</taxon>
        <taxon>Embryophyta</taxon>
        <taxon>Tracheophyta</taxon>
        <taxon>Spermatophyta</taxon>
        <taxon>Magnoliopsida</taxon>
        <taxon>eudicotyledons</taxon>
        <taxon>Gunneridae</taxon>
        <taxon>Pentapetalae</taxon>
        <taxon>asterids</taxon>
        <taxon>campanulids</taxon>
        <taxon>Asterales</taxon>
        <taxon>Asteraceae</taxon>
        <taxon>Asteroideae</taxon>
        <taxon>Anthemideae</taxon>
        <taxon>Anthemidinae</taxon>
        <taxon>Tanacetum</taxon>
    </lineage>
</organism>
<sequence>MIASDAKFQLLANQMTKTEKAFNERPQVALPSNTIPNPREEVKVIITQSGMTLVRASVPPPPPSSSSSSSKEVERDPESTMDQVHISKKAFNERPQVALPSNTIPNPKEEVKVIITQSGMTLVGASVPPPPPSSSSSSKEVERDPKSTMDQVHISSSESTARVPSPVIQPAPASKPNEIPERNPHRPPILYPSSELEGCMVLADLELANRLVAYPAGIVEDVFVQVGKFKFPVDFIAVYYDIDPHVPLILGRPFLRMDRALVDVYGKEFILRVGDEKLTFNVDNTLKYPHKHRNESINMIDIIDTTYEDRFPKVFTIQKLIHPLSGSPDPSFDLIVLSITPFADIDLLLIETNAFLALDSIPTYIDDGIYDSEGDILFLENLLKDEPLKTEKLEINPLLGEPSDTFLMRDEEIKFNPLKDIDDPVPIPRVFETHLDSLDSILDTFESAFTNPLFGLDSEYSLNYDNPIFDIQNKESDESEKETIMDEVKINGS</sequence>
<dbReference type="EMBL" id="BKCJ010220684">
    <property type="protein sequence ID" value="GEY90127.1"/>
    <property type="molecule type" value="Genomic_DNA"/>
</dbReference>
<dbReference type="PANTHER" id="PTHR33067">
    <property type="entry name" value="RNA-DIRECTED DNA POLYMERASE-RELATED"/>
    <property type="match status" value="1"/>
</dbReference>
<comment type="caution">
    <text evidence="2">The sequence shown here is derived from an EMBL/GenBank/DDBJ whole genome shotgun (WGS) entry which is preliminary data.</text>
</comment>